<protein>
    <recommendedName>
        <fullName evidence="3">RING-type domain-containing protein</fullName>
    </recommendedName>
</protein>
<name>A0A6C0I310_9ZZZZ</name>
<proteinExistence type="predicted"/>
<organism evidence="2">
    <name type="scientific">viral metagenome</name>
    <dbReference type="NCBI Taxonomy" id="1070528"/>
    <lineage>
        <taxon>unclassified sequences</taxon>
        <taxon>metagenomes</taxon>
        <taxon>organismal metagenomes</taxon>
    </lineage>
</organism>
<evidence type="ECO:0000256" key="1">
    <source>
        <dbReference type="SAM" id="MobiDB-lite"/>
    </source>
</evidence>
<feature type="region of interest" description="Disordered" evidence="1">
    <location>
        <begin position="256"/>
        <end position="320"/>
    </location>
</feature>
<dbReference type="Gene3D" id="3.30.40.10">
    <property type="entry name" value="Zinc/RING finger domain, C3HC4 (zinc finger)"/>
    <property type="match status" value="1"/>
</dbReference>
<dbReference type="InterPro" id="IPR013083">
    <property type="entry name" value="Znf_RING/FYVE/PHD"/>
</dbReference>
<evidence type="ECO:0008006" key="3">
    <source>
        <dbReference type="Google" id="ProtNLM"/>
    </source>
</evidence>
<sequence length="320" mass="35861">MDQTYELSLEVLDSPKLVEIFTDRPYKKGFDKSHIESIHYRRITDSILIPKHIGSNHYIYSKDPTRRNLLFFYIQVQGVDEPFMLCCEDSRIADSDLLRSETGAYKGIDSVGSFMVDSGSLQIFRPERTMVQRDLDKEYANSVIANLGASSSSTNHISYMLRTLLRELGFYTNRHIVESEEKILHDLECPIAMTSYEELDSNVCLLFPCLHCVSKLAYDGMMASAGEHKCPLCMATIQSVQEIQVADVGRIYSTRDGDRHAGSAGSAGGGSAGSAEGGSKSLVGGGRRTKNKRANSRSLCGRRRQKKRKQTKRKSRNYSK</sequence>
<reference evidence="2" key="1">
    <citation type="journal article" date="2020" name="Nature">
        <title>Giant virus diversity and host interactions through global metagenomics.</title>
        <authorList>
            <person name="Schulz F."/>
            <person name="Roux S."/>
            <person name="Paez-Espino D."/>
            <person name="Jungbluth S."/>
            <person name="Walsh D.A."/>
            <person name="Denef V.J."/>
            <person name="McMahon K.D."/>
            <person name="Konstantinidis K.T."/>
            <person name="Eloe-Fadrosh E.A."/>
            <person name="Kyrpides N.C."/>
            <person name="Woyke T."/>
        </authorList>
    </citation>
    <scope>NUCLEOTIDE SEQUENCE</scope>
    <source>
        <strain evidence="2">GVMAG-M-3300023184-190</strain>
    </source>
</reference>
<dbReference type="AlphaFoldDB" id="A0A6C0I310"/>
<feature type="compositionally biased region" description="Basic residues" evidence="1">
    <location>
        <begin position="287"/>
        <end position="320"/>
    </location>
</feature>
<accession>A0A6C0I310</accession>
<feature type="compositionally biased region" description="Gly residues" evidence="1">
    <location>
        <begin position="265"/>
        <end position="276"/>
    </location>
</feature>
<evidence type="ECO:0000313" key="2">
    <source>
        <dbReference type="EMBL" id="QHT87179.1"/>
    </source>
</evidence>
<dbReference type="EMBL" id="MN740084">
    <property type="protein sequence ID" value="QHT87179.1"/>
    <property type="molecule type" value="Genomic_DNA"/>
</dbReference>